<keyword evidence="1" id="KW-1133">Transmembrane helix</keyword>
<dbReference type="Proteomes" id="UP000018888">
    <property type="component" value="Unassembled WGS sequence"/>
</dbReference>
<keyword evidence="3" id="KW-1185">Reference proteome</keyword>
<organism evidence="2 3">
    <name type="scientific">Rhizophagus irregularis (strain DAOM 181602 / DAOM 197198 / MUCL 43194)</name>
    <name type="common">Arbuscular mycorrhizal fungus</name>
    <name type="synonym">Glomus intraradices</name>
    <dbReference type="NCBI Taxonomy" id="747089"/>
    <lineage>
        <taxon>Eukaryota</taxon>
        <taxon>Fungi</taxon>
        <taxon>Fungi incertae sedis</taxon>
        <taxon>Mucoromycota</taxon>
        <taxon>Glomeromycotina</taxon>
        <taxon>Glomeromycetes</taxon>
        <taxon>Glomerales</taxon>
        <taxon>Glomeraceae</taxon>
        <taxon>Rhizophagus</taxon>
    </lineage>
</organism>
<keyword evidence="1" id="KW-0812">Transmembrane</keyword>
<reference evidence="2 3" key="1">
    <citation type="journal article" date="2013" name="Proc. Natl. Acad. Sci. U.S.A.">
        <title>Genome of an arbuscular mycorrhizal fungus provides insight into the oldest plant symbiosis.</title>
        <authorList>
            <person name="Tisserant E."/>
            <person name="Malbreil M."/>
            <person name="Kuo A."/>
            <person name="Kohler A."/>
            <person name="Symeonidi A."/>
            <person name="Balestrini R."/>
            <person name="Charron P."/>
            <person name="Duensing N."/>
            <person name="Frei Dit Frey N."/>
            <person name="Gianinazzi-Pearson V."/>
            <person name="Gilbert L.B."/>
            <person name="Handa Y."/>
            <person name="Herr J.R."/>
            <person name="Hijri M."/>
            <person name="Koul R."/>
            <person name="Kawaguchi M."/>
            <person name="Krajinski F."/>
            <person name="Lammers P.J."/>
            <person name="Masclaux F.G."/>
            <person name="Murat C."/>
            <person name="Morin E."/>
            <person name="Ndikumana S."/>
            <person name="Pagni M."/>
            <person name="Petitpierre D."/>
            <person name="Requena N."/>
            <person name="Rosikiewicz P."/>
            <person name="Riley R."/>
            <person name="Saito K."/>
            <person name="San Clemente H."/>
            <person name="Shapiro H."/>
            <person name="van Tuinen D."/>
            <person name="Becard G."/>
            <person name="Bonfante P."/>
            <person name="Paszkowski U."/>
            <person name="Shachar-Hill Y.Y."/>
            <person name="Tuskan G.A."/>
            <person name="Young P.W."/>
            <person name="Sanders I.R."/>
            <person name="Henrissat B."/>
            <person name="Rensing S.A."/>
            <person name="Grigoriev I.V."/>
            <person name="Corradi N."/>
            <person name="Roux C."/>
            <person name="Martin F."/>
        </authorList>
    </citation>
    <scope>NUCLEOTIDE SEQUENCE [LARGE SCALE GENOMIC DNA]</scope>
    <source>
        <strain evidence="2 3">DAOM 197198</strain>
    </source>
</reference>
<dbReference type="EMBL" id="AUPC02000425">
    <property type="protein sequence ID" value="POG59855.1"/>
    <property type="molecule type" value="Genomic_DNA"/>
</dbReference>
<keyword evidence="1" id="KW-0472">Membrane</keyword>
<name>A0A2P4P3A7_RHIID</name>
<gene>
    <name evidence="2" type="ORF">GLOIN_2v1718726</name>
</gene>
<accession>A0A2P4P3A7</accession>
<evidence type="ECO:0000256" key="1">
    <source>
        <dbReference type="SAM" id="Phobius"/>
    </source>
</evidence>
<comment type="caution">
    <text evidence="2">The sequence shown here is derived from an EMBL/GenBank/DDBJ whole genome shotgun (WGS) entry which is preliminary data.</text>
</comment>
<protein>
    <submittedName>
        <fullName evidence="2">Uncharacterized protein</fullName>
    </submittedName>
</protein>
<evidence type="ECO:0000313" key="3">
    <source>
        <dbReference type="Proteomes" id="UP000018888"/>
    </source>
</evidence>
<sequence length="55" mass="6524">MFDKLFFSFFPFPSFSLSLPFVTFVSPPFFTLPSLSFSLYFYISLFFSFSFPLFV</sequence>
<feature type="non-terminal residue" evidence="2">
    <location>
        <position position="55"/>
    </location>
</feature>
<evidence type="ECO:0000313" key="2">
    <source>
        <dbReference type="EMBL" id="POG59855.1"/>
    </source>
</evidence>
<feature type="transmembrane region" description="Helical" evidence="1">
    <location>
        <begin position="34"/>
        <end position="54"/>
    </location>
</feature>
<dbReference type="AlphaFoldDB" id="A0A2P4P3A7"/>
<reference evidence="2 3" key="2">
    <citation type="journal article" date="2018" name="New Phytol.">
        <title>High intraspecific genome diversity in the model arbuscular mycorrhizal symbiont Rhizophagus irregularis.</title>
        <authorList>
            <person name="Chen E.C.H."/>
            <person name="Morin E."/>
            <person name="Beaudet D."/>
            <person name="Noel J."/>
            <person name="Yildirir G."/>
            <person name="Ndikumana S."/>
            <person name="Charron P."/>
            <person name="St-Onge C."/>
            <person name="Giorgi J."/>
            <person name="Kruger M."/>
            <person name="Marton T."/>
            <person name="Ropars J."/>
            <person name="Grigoriev I.V."/>
            <person name="Hainaut M."/>
            <person name="Henrissat B."/>
            <person name="Roux C."/>
            <person name="Martin F."/>
            <person name="Corradi N."/>
        </authorList>
    </citation>
    <scope>NUCLEOTIDE SEQUENCE [LARGE SCALE GENOMIC DNA]</scope>
    <source>
        <strain evidence="2 3">DAOM 197198</strain>
    </source>
</reference>
<proteinExistence type="predicted"/>